<dbReference type="PANTHER" id="PTHR14742:SF3">
    <property type="entry name" value="RIBONUCLEASE MRP PROTEIN SUBUNIT SNM1"/>
    <property type="match status" value="1"/>
</dbReference>
<accession>E9CYV0</accession>
<dbReference type="AlphaFoldDB" id="E9CYV0"/>
<dbReference type="GO" id="GO:0008033">
    <property type="term" value="P:tRNA processing"/>
    <property type="evidence" value="ECO:0007669"/>
    <property type="project" value="TreeGrafter"/>
</dbReference>
<feature type="compositionally biased region" description="Low complexity" evidence="1">
    <location>
        <begin position="146"/>
        <end position="161"/>
    </location>
</feature>
<dbReference type="OrthoDB" id="438080at2759"/>
<sequence length="202" mass="21737">MSHMTARLEFLKKSALMLASDSPSTSAHLLAAHNCVLYELSKPISFSQKREYCPSCGSIRLPAITCTVSTRARAPKGARRGRMSPTNDKESCAVYNCLRCHRQTVQPFKKAKPNRPGGRIAADSSALNSLQPTSQTETSAREPNVAATLSSAKMKSSSDNASSKKRAKARKQQGLLAALAASKQTSQPSPSTSLDLLDFLQP</sequence>
<keyword evidence="3" id="KW-1185">Reference proteome</keyword>
<feature type="compositionally biased region" description="Low complexity" evidence="1">
    <location>
        <begin position="184"/>
        <end position="202"/>
    </location>
</feature>
<dbReference type="PANTHER" id="PTHR14742">
    <property type="entry name" value="RIBONUCLEASE P SUBUNIT P21"/>
    <property type="match status" value="1"/>
</dbReference>
<evidence type="ECO:0000256" key="1">
    <source>
        <dbReference type="SAM" id="MobiDB-lite"/>
    </source>
</evidence>
<dbReference type="Pfam" id="PF04032">
    <property type="entry name" value="Rpr2"/>
    <property type="match status" value="1"/>
</dbReference>
<dbReference type="VEuPathDB" id="FungiDB:D8B26_002622"/>
<feature type="compositionally biased region" description="Polar residues" evidence="1">
    <location>
        <begin position="125"/>
        <end position="138"/>
    </location>
</feature>
<dbReference type="EMBL" id="GL636488">
    <property type="protein sequence ID" value="EFW21127.1"/>
    <property type="molecule type" value="Genomic_DNA"/>
</dbReference>
<reference evidence="3" key="2">
    <citation type="submission" date="2010-03" db="EMBL/GenBank/DDBJ databases">
        <title>The genome sequence of Coccidioides posadasii strain Silveira.</title>
        <authorList>
            <consortium name="The Broad Institute Genome Sequencing Center for Infectious Disease"/>
            <person name="Neafsey D."/>
            <person name="Orbach M."/>
            <person name="Henn M.R."/>
            <person name="Cole G.T."/>
            <person name="Galgiani J."/>
            <person name="Gardner M.J."/>
            <person name="Kirkland T.N."/>
            <person name="Taylor J.W."/>
            <person name="Young S.K."/>
            <person name="Zeng Q."/>
            <person name="Koehrsen M."/>
            <person name="Alvarado L."/>
            <person name="Berlin A."/>
            <person name="Borenstein D."/>
            <person name="Chapman S.B."/>
            <person name="Chen Z."/>
            <person name="Engels R."/>
            <person name="Freedman E."/>
            <person name="Gellesch M."/>
            <person name="Goldberg J."/>
            <person name="Griggs A."/>
            <person name="Gujja S."/>
            <person name="Heilman E."/>
            <person name="Heiman D."/>
            <person name="Howarth C."/>
            <person name="Jen D."/>
            <person name="Larson L."/>
            <person name="Mehta T."/>
            <person name="Neiman D."/>
            <person name="Park D."/>
            <person name="Pearson M."/>
            <person name="Richards J."/>
            <person name="Roberts A."/>
            <person name="Saif S."/>
            <person name="Shea T."/>
            <person name="Shenoy N."/>
            <person name="Sisk P."/>
            <person name="Stolte C."/>
            <person name="Sykes S."/>
            <person name="Walk T."/>
            <person name="White J."/>
            <person name="Yandava C."/>
            <person name="Haas B."/>
            <person name="Nusbaum C."/>
            <person name="Birren B."/>
        </authorList>
    </citation>
    <scope>NUCLEOTIDE SEQUENCE [LARGE SCALE GENOMIC DNA]</scope>
    <source>
        <strain evidence="3">RMSCC 757 / Silveira</strain>
    </source>
</reference>
<protein>
    <submittedName>
        <fullName evidence="2">Uncharacterized protein</fullName>
    </submittedName>
</protein>
<dbReference type="STRING" id="443226.E9CYV0"/>
<name>E9CYV0_COCPS</name>
<dbReference type="HOGENOM" id="CLU_081044_1_0_1"/>
<dbReference type="OMA" id="LHCDNCQ"/>
<evidence type="ECO:0000313" key="2">
    <source>
        <dbReference type="EMBL" id="EFW21127.1"/>
    </source>
</evidence>
<dbReference type="GO" id="GO:0005655">
    <property type="term" value="C:nucleolar ribonuclease P complex"/>
    <property type="evidence" value="ECO:0007669"/>
    <property type="project" value="TreeGrafter"/>
</dbReference>
<gene>
    <name evidence="2" type="ORF">CPSG_02970</name>
</gene>
<feature type="region of interest" description="Disordered" evidence="1">
    <location>
        <begin position="108"/>
        <end position="202"/>
    </location>
</feature>
<proteinExistence type="predicted"/>
<evidence type="ECO:0000313" key="3">
    <source>
        <dbReference type="Proteomes" id="UP000002497"/>
    </source>
</evidence>
<organism evidence="3">
    <name type="scientific">Coccidioides posadasii (strain RMSCC 757 / Silveira)</name>
    <name type="common">Valley fever fungus</name>
    <dbReference type="NCBI Taxonomy" id="443226"/>
    <lineage>
        <taxon>Eukaryota</taxon>
        <taxon>Fungi</taxon>
        <taxon>Dikarya</taxon>
        <taxon>Ascomycota</taxon>
        <taxon>Pezizomycotina</taxon>
        <taxon>Eurotiomycetes</taxon>
        <taxon>Eurotiomycetidae</taxon>
        <taxon>Onygenales</taxon>
        <taxon>Onygenaceae</taxon>
        <taxon>Coccidioides</taxon>
    </lineage>
</organism>
<reference evidence="3" key="1">
    <citation type="journal article" date="2010" name="Genome Res.">
        <title>Population genomic sequencing of Coccidioides fungi reveals recent hybridization and transposon control.</title>
        <authorList>
            <person name="Neafsey D.E."/>
            <person name="Barker B.M."/>
            <person name="Sharpton T.J."/>
            <person name="Stajich J.E."/>
            <person name="Park D.J."/>
            <person name="Whiston E."/>
            <person name="Hung C.-Y."/>
            <person name="McMahan C."/>
            <person name="White J."/>
            <person name="Sykes S."/>
            <person name="Heiman D."/>
            <person name="Young S."/>
            <person name="Zeng Q."/>
            <person name="Abouelleil A."/>
            <person name="Aftuck L."/>
            <person name="Bessette D."/>
            <person name="Brown A."/>
            <person name="FitzGerald M."/>
            <person name="Lui A."/>
            <person name="Macdonald J.P."/>
            <person name="Priest M."/>
            <person name="Orbach M.J."/>
            <person name="Galgiani J.N."/>
            <person name="Kirkland T.N."/>
            <person name="Cole G.T."/>
            <person name="Birren B.W."/>
            <person name="Henn M.R."/>
            <person name="Taylor J.W."/>
            <person name="Rounsley S.D."/>
        </authorList>
    </citation>
    <scope>NUCLEOTIDE SEQUENCE [LARGE SCALE GENOMIC DNA]</scope>
    <source>
        <strain evidence="3">RMSCC 757 / Silveira</strain>
    </source>
</reference>
<dbReference type="InterPro" id="IPR007175">
    <property type="entry name" value="Rpr2/Snm1/Rpp21"/>
</dbReference>
<dbReference type="Proteomes" id="UP000002497">
    <property type="component" value="Unassembled WGS sequence"/>
</dbReference>
<dbReference type="VEuPathDB" id="FungiDB:CPSG_02970"/>